<keyword evidence="3" id="KW-0479">Metal-binding</keyword>
<dbReference type="SUPFAM" id="SSF53649">
    <property type="entry name" value="Alkaline phosphatase-like"/>
    <property type="match status" value="1"/>
</dbReference>
<evidence type="ECO:0000256" key="7">
    <source>
        <dbReference type="SAM" id="MobiDB-lite"/>
    </source>
</evidence>
<reference evidence="9 10" key="1">
    <citation type="submission" date="2018-04" db="EMBL/GenBank/DDBJ databases">
        <title>The genome of golden apple snail Pomacea canaliculata provides insight into stress tolerance and invasive adaptation.</title>
        <authorList>
            <person name="Liu C."/>
            <person name="Liu B."/>
            <person name="Ren Y."/>
            <person name="Zhang Y."/>
            <person name="Wang H."/>
            <person name="Li S."/>
            <person name="Jiang F."/>
            <person name="Yin L."/>
            <person name="Zhang G."/>
            <person name="Qian W."/>
            <person name="Fan W."/>
        </authorList>
    </citation>
    <scope>NUCLEOTIDE SEQUENCE [LARGE SCALE GENOMIC DNA]</scope>
    <source>
        <strain evidence="9">SZHN2017</strain>
        <tissue evidence="9">Muscle</tissue>
    </source>
</reference>
<comment type="caution">
    <text evidence="9">The sequence shown here is derived from an EMBL/GenBank/DDBJ whole genome shotgun (WGS) entry which is preliminary data.</text>
</comment>
<evidence type="ECO:0000256" key="6">
    <source>
        <dbReference type="ARBA" id="ARBA00023180"/>
    </source>
</evidence>
<dbReference type="InterPro" id="IPR000917">
    <property type="entry name" value="Sulfatase_N"/>
</dbReference>
<dbReference type="InterPro" id="IPR047115">
    <property type="entry name" value="ARSB"/>
</dbReference>
<evidence type="ECO:0000256" key="4">
    <source>
        <dbReference type="ARBA" id="ARBA00022801"/>
    </source>
</evidence>
<dbReference type="OrthoDB" id="103349at2759"/>
<feature type="domain" description="Sulfatase N-terminal" evidence="8">
    <location>
        <begin position="27"/>
        <end position="201"/>
    </location>
</feature>
<evidence type="ECO:0000313" key="9">
    <source>
        <dbReference type="EMBL" id="PVD33638.1"/>
    </source>
</evidence>
<name>A0A2T7PJP9_POMCA</name>
<dbReference type="InterPro" id="IPR017850">
    <property type="entry name" value="Alkaline_phosphatase_core_sf"/>
</dbReference>
<dbReference type="Gene3D" id="3.40.720.10">
    <property type="entry name" value="Alkaline Phosphatase, subunit A"/>
    <property type="match status" value="2"/>
</dbReference>
<comment type="cofactor">
    <cofactor evidence="1">
        <name>Ca(2+)</name>
        <dbReference type="ChEBI" id="CHEBI:29108"/>
    </cofactor>
</comment>
<dbReference type="Proteomes" id="UP000245119">
    <property type="component" value="Linkage Group LG3"/>
</dbReference>
<dbReference type="InterPro" id="IPR024607">
    <property type="entry name" value="Sulfatase_CS"/>
</dbReference>
<dbReference type="PANTHER" id="PTHR10342">
    <property type="entry name" value="ARYLSULFATASE"/>
    <property type="match status" value="1"/>
</dbReference>
<dbReference type="CDD" id="cd16029">
    <property type="entry name" value="4-S"/>
    <property type="match status" value="1"/>
</dbReference>
<dbReference type="GO" id="GO:0046872">
    <property type="term" value="F:metal ion binding"/>
    <property type="evidence" value="ECO:0007669"/>
    <property type="project" value="UniProtKB-KW"/>
</dbReference>
<proteinExistence type="inferred from homology"/>
<accession>A0A2T7PJP9</accession>
<dbReference type="EMBL" id="PZQS01000003">
    <property type="protein sequence ID" value="PVD33638.1"/>
    <property type="molecule type" value="Genomic_DNA"/>
</dbReference>
<dbReference type="Pfam" id="PF00884">
    <property type="entry name" value="Sulfatase"/>
    <property type="match status" value="1"/>
</dbReference>
<protein>
    <recommendedName>
        <fullName evidence="8">Sulfatase N-terminal domain-containing protein</fullName>
    </recommendedName>
</protein>
<dbReference type="PANTHER" id="PTHR10342:SF273">
    <property type="entry name" value="RE14504P"/>
    <property type="match status" value="1"/>
</dbReference>
<dbReference type="AlphaFoldDB" id="A0A2T7PJP9"/>
<dbReference type="PROSITE" id="PS00149">
    <property type="entry name" value="SULFATASE_2"/>
    <property type="match status" value="1"/>
</dbReference>
<evidence type="ECO:0000313" key="10">
    <source>
        <dbReference type="Proteomes" id="UP000245119"/>
    </source>
</evidence>
<keyword evidence="4" id="KW-0378">Hydrolase</keyword>
<sequence>MVVGSRVPDDDVDVKDGCRCPCWNDVGWREPKMHTPNLNFLALNGIILNNSYVQPLCSPSRSAFMSGYFPFHTGLQHDVIGPMQQAYLPANLTTLPEALKKVGYATHAVGKWHLGYCNWKYTPTYRGFDSFMGYYNAAEDYYTHKLGPGLDLRIDENVDTEDTGKYSAYFYAARAQQIIAAHNASQPLFLYLPFQSVHEPLENGGPVWAAGNNWPLRGAKSTLWEGGTRGTGFVYSRNLFKQTGIIHDGLMHAVDWFPTIMSLVGGQTPPGIDGVSQWESILNGSPSPRYDFVYNIDQILQNSAIRNGDWKLIQGSPGTWNDWYPVPGVDKDPEERNDVKSLYPDVLVAMQLRLAQWLNTEVPPNFPGPDPAANPASHQITTQPNNNIRTIDVEETVAVRPGYEIFLLRHNISKLRGWVPPALIAWRPLDQFPVAHPVARAKVIHVTKTSARRTATSLPHHTPAHAHEHVPKTARTRPPTMSLLWVDGG</sequence>
<comment type="similarity">
    <text evidence="2">Belongs to the sulfatase family.</text>
</comment>
<evidence type="ECO:0000259" key="8">
    <source>
        <dbReference type="Pfam" id="PF00884"/>
    </source>
</evidence>
<evidence type="ECO:0000256" key="2">
    <source>
        <dbReference type="ARBA" id="ARBA00008779"/>
    </source>
</evidence>
<dbReference type="GO" id="GO:0008484">
    <property type="term" value="F:sulfuric ester hydrolase activity"/>
    <property type="evidence" value="ECO:0007669"/>
    <property type="project" value="InterPro"/>
</dbReference>
<evidence type="ECO:0000256" key="3">
    <source>
        <dbReference type="ARBA" id="ARBA00022723"/>
    </source>
</evidence>
<keyword evidence="10" id="KW-1185">Reference proteome</keyword>
<evidence type="ECO:0000256" key="1">
    <source>
        <dbReference type="ARBA" id="ARBA00001913"/>
    </source>
</evidence>
<keyword evidence="5" id="KW-0106">Calcium</keyword>
<organism evidence="9 10">
    <name type="scientific">Pomacea canaliculata</name>
    <name type="common">Golden apple snail</name>
    <dbReference type="NCBI Taxonomy" id="400727"/>
    <lineage>
        <taxon>Eukaryota</taxon>
        <taxon>Metazoa</taxon>
        <taxon>Spiralia</taxon>
        <taxon>Lophotrochozoa</taxon>
        <taxon>Mollusca</taxon>
        <taxon>Gastropoda</taxon>
        <taxon>Caenogastropoda</taxon>
        <taxon>Architaenioglossa</taxon>
        <taxon>Ampullarioidea</taxon>
        <taxon>Ampullariidae</taxon>
        <taxon>Pomacea</taxon>
    </lineage>
</organism>
<gene>
    <name evidence="9" type="ORF">C0Q70_04896</name>
</gene>
<feature type="region of interest" description="Disordered" evidence="7">
    <location>
        <begin position="452"/>
        <end position="489"/>
    </location>
</feature>
<evidence type="ECO:0000256" key="5">
    <source>
        <dbReference type="ARBA" id="ARBA00022837"/>
    </source>
</evidence>
<keyword evidence="6" id="KW-0325">Glycoprotein</keyword>